<organism evidence="1 2">
    <name type="scientific">Zalaria obscura</name>
    <dbReference type="NCBI Taxonomy" id="2024903"/>
    <lineage>
        <taxon>Eukaryota</taxon>
        <taxon>Fungi</taxon>
        <taxon>Dikarya</taxon>
        <taxon>Ascomycota</taxon>
        <taxon>Pezizomycotina</taxon>
        <taxon>Dothideomycetes</taxon>
        <taxon>Dothideomycetidae</taxon>
        <taxon>Dothideales</taxon>
        <taxon>Zalariaceae</taxon>
        <taxon>Zalaria</taxon>
    </lineage>
</organism>
<name>A0ACC3S781_9PEZI</name>
<evidence type="ECO:0000313" key="2">
    <source>
        <dbReference type="Proteomes" id="UP001320706"/>
    </source>
</evidence>
<protein>
    <submittedName>
        <fullName evidence="1">Uncharacterized protein</fullName>
    </submittedName>
</protein>
<evidence type="ECO:0000313" key="1">
    <source>
        <dbReference type="EMBL" id="KAK8200852.1"/>
    </source>
</evidence>
<dbReference type="EMBL" id="JAMKPW020000038">
    <property type="protein sequence ID" value="KAK8200852.1"/>
    <property type="molecule type" value="Genomic_DNA"/>
</dbReference>
<dbReference type="Proteomes" id="UP001320706">
    <property type="component" value="Unassembled WGS sequence"/>
</dbReference>
<sequence length="387" mass="40753">MTQAADWLCSSQCSSAKDFLWRTASLVSQAASRNGLLHAVSHRLRPHPTQWRSRNRTSRIHNNFNTLLFALIYSILWCSQGANAASLGHRSGLSRHARETILLDHSQPPVPRMRLARRAESSSTSSTAATTATSSASTTTSATESATPLPSPFDTSLGNNFTSSTCPTFFTNFLSNTTFNECLPLSLLLQTSNSFFTAEQSSVLLAETLDATCAVNFTTCSTLMASYARDIQLSSNCGADLTAENPMVQQAYAGFLAYEPLYHAGCLQDSSTGSYCFADAVTNSSAPSSSYVYYLPLGVSLPAASSPACTECLQNTMAIFAAAAGNASQPVSGDYAGAAGLIDKTCGDAFVNGSVAVASAARSLRHGNSVSGLGSVALLAVVLFLML</sequence>
<keyword evidence="2" id="KW-1185">Reference proteome</keyword>
<proteinExistence type="predicted"/>
<gene>
    <name evidence="1" type="ORF">M8818_006169</name>
</gene>
<accession>A0ACC3S781</accession>
<reference evidence="1" key="1">
    <citation type="submission" date="2024-02" db="EMBL/GenBank/DDBJ databases">
        <title>Metagenome Assembled Genome of Zalaria obscura JY119.</title>
        <authorList>
            <person name="Vighnesh L."/>
            <person name="Jagadeeshwari U."/>
            <person name="Venkata Ramana C."/>
            <person name="Sasikala C."/>
        </authorList>
    </citation>
    <scope>NUCLEOTIDE SEQUENCE</scope>
    <source>
        <strain evidence="1">JY119</strain>
    </source>
</reference>
<comment type="caution">
    <text evidence="1">The sequence shown here is derived from an EMBL/GenBank/DDBJ whole genome shotgun (WGS) entry which is preliminary data.</text>
</comment>